<feature type="domain" description="Integrase catalytic" evidence="12">
    <location>
        <begin position="10"/>
        <end position="180"/>
    </location>
</feature>
<dbReference type="PANTHER" id="PTHR42648">
    <property type="entry name" value="TRANSPOSASE, PUTATIVE-RELATED"/>
    <property type="match status" value="1"/>
</dbReference>
<dbReference type="Pfam" id="PF00665">
    <property type="entry name" value="rve"/>
    <property type="match status" value="1"/>
</dbReference>
<dbReference type="SUPFAM" id="SSF53098">
    <property type="entry name" value="Ribonuclease H-like"/>
    <property type="match status" value="1"/>
</dbReference>
<evidence type="ECO:0000313" key="13">
    <source>
        <dbReference type="EMBL" id="POM58368.1"/>
    </source>
</evidence>
<dbReference type="InterPro" id="IPR043502">
    <property type="entry name" value="DNA/RNA_pol_sf"/>
</dbReference>
<evidence type="ECO:0000256" key="10">
    <source>
        <dbReference type="ARBA" id="ARBA00023268"/>
    </source>
</evidence>
<keyword evidence="1" id="KW-0540">Nuclease</keyword>
<accession>A0A2P4WYI7</accession>
<evidence type="ECO:0000256" key="3">
    <source>
        <dbReference type="ARBA" id="ARBA00022759"/>
    </source>
</evidence>
<gene>
    <name evidence="13" type="ORF">PHPALM_36989</name>
</gene>
<dbReference type="GO" id="GO:0006310">
    <property type="term" value="P:DNA recombination"/>
    <property type="evidence" value="ECO:0007669"/>
    <property type="project" value="UniProtKB-KW"/>
</dbReference>
<comment type="caution">
    <text evidence="13">The sequence shown here is derived from an EMBL/GenBank/DDBJ whole genome shotgun (WGS) entry which is preliminary data.</text>
</comment>
<sequence>MSYRNTKGSRDEQSISTIHMDTNGPMKTMGVYGSQGTIKYFLSIIDDNTSWRWTYVLRSKKEVFEKVEELLLQLEREGKFTIRRIRSDGGTEFVNAAFKNFCKGKGIVFQTSNAYSPEENGAAERDHQSKLDRVRCALKDADMAHKWWTEALMYMTYVQNRTPMRRLGYKTPYEMVNGKPPNVKELPVWGSVCFAHIPAALRKDKKLSARAVKCRFLGISEDTKGYRLWDTYNNKHLISRDVLFDTTNVAAMAMLDKNVAQDILEHKVPTPRSLKQALSGPHREQWKQALELEYDSLIENGTWRLVRLPPGRKALPCHWVLVVKYNADGTVERFKARLVAQGNHQEFGVDCDDVYAPVTRFESLRLVLAIGTILDCHIHQMDVHTAFLNGTMEGEQKIYVRQPHGFMKRGHEHLVCELQKSIYGLKQAPRIWYRVLHTFLTSMGFARCHKEF</sequence>
<dbReference type="Pfam" id="PF25597">
    <property type="entry name" value="SH3_retrovirus"/>
    <property type="match status" value="1"/>
</dbReference>
<keyword evidence="8" id="KW-0548">Nucleotidyltransferase</keyword>
<keyword evidence="2" id="KW-0479">Metal-binding</keyword>
<dbReference type="PANTHER" id="PTHR42648:SF11">
    <property type="entry name" value="TRANSPOSON TY4-P GAG-POL POLYPROTEIN"/>
    <property type="match status" value="1"/>
</dbReference>
<dbReference type="InterPro" id="IPR013103">
    <property type="entry name" value="RVT_2"/>
</dbReference>
<evidence type="ECO:0000259" key="12">
    <source>
        <dbReference type="PROSITE" id="PS50994"/>
    </source>
</evidence>
<dbReference type="Pfam" id="PF07727">
    <property type="entry name" value="RVT_2"/>
    <property type="match status" value="1"/>
</dbReference>
<evidence type="ECO:0000256" key="1">
    <source>
        <dbReference type="ARBA" id="ARBA00022722"/>
    </source>
</evidence>
<evidence type="ECO:0000256" key="11">
    <source>
        <dbReference type="SAM" id="MobiDB-lite"/>
    </source>
</evidence>
<dbReference type="GO" id="GO:0003676">
    <property type="term" value="F:nucleic acid binding"/>
    <property type="evidence" value="ECO:0007669"/>
    <property type="project" value="InterPro"/>
</dbReference>
<evidence type="ECO:0000256" key="8">
    <source>
        <dbReference type="ARBA" id="ARBA00022932"/>
    </source>
</evidence>
<evidence type="ECO:0000313" key="14">
    <source>
        <dbReference type="Proteomes" id="UP000237271"/>
    </source>
</evidence>
<keyword evidence="6" id="KW-0229">DNA integration</keyword>
<keyword evidence="8" id="KW-0239">DNA-directed DNA polymerase</keyword>
<dbReference type="AlphaFoldDB" id="A0A2P4WYI7"/>
<dbReference type="InterPro" id="IPR057670">
    <property type="entry name" value="SH3_retrovirus"/>
</dbReference>
<dbReference type="InterPro" id="IPR012337">
    <property type="entry name" value="RNaseH-like_sf"/>
</dbReference>
<dbReference type="SUPFAM" id="SSF56672">
    <property type="entry name" value="DNA/RNA polymerases"/>
    <property type="match status" value="1"/>
</dbReference>
<evidence type="ECO:0000256" key="9">
    <source>
        <dbReference type="ARBA" id="ARBA00023172"/>
    </source>
</evidence>
<evidence type="ECO:0000256" key="5">
    <source>
        <dbReference type="ARBA" id="ARBA00022842"/>
    </source>
</evidence>
<keyword evidence="10" id="KW-0511">Multifunctional enzyme</keyword>
<dbReference type="GO" id="GO:0016787">
    <property type="term" value="F:hydrolase activity"/>
    <property type="evidence" value="ECO:0007669"/>
    <property type="project" value="UniProtKB-KW"/>
</dbReference>
<keyword evidence="9" id="KW-0233">DNA recombination</keyword>
<name>A0A2P4WYI7_9STRA</name>
<dbReference type="EMBL" id="NCKW01020263">
    <property type="protein sequence ID" value="POM58368.1"/>
    <property type="molecule type" value="Genomic_DNA"/>
</dbReference>
<dbReference type="GO" id="GO:0046872">
    <property type="term" value="F:metal ion binding"/>
    <property type="evidence" value="ECO:0007669"/>
    <property type="project" value="UniProtKB-KW"/>
</dbReference>
<evidence type="ECO:0000256" key="4">
    <source>
        <dbReference type="ARBA" id="ARBA00022801"/>
    </source>
</evidence>
<keyword evidence="14" id="KW-1185">Reference proteome</keyword>
<dbReference type="OrthoDB" id="122734at2759"/>
<keyword evidence="5" id="KW-0460">Magnesium</keyword>
<dbReference type="InterPro" id="IPR039537">
    <property type="entry name" value="Retrotran_Ty1/copia-like"/>
</dbReference>
<keyword evidence="4" id="KW-0378">Hydrolase</keyword>
<dbReference type="GO" id="GO:0003964">
    <property type="term" value="F:RNA-directed DNA polymerase activity"/>
    <property type="evidence" value="ECO:0007669"/>
    <property type="project" value="UniProtKB-KW"/>
</dbReference>
<dbReference type="GO" id="GO:0003887">
    <property type="term" value="F:DNA-directed DNA polymerase activity"/>
    <property type="evidence" value="ECO:0007669"/>
    <property type="project" value="UniProtKB-KW"/>
</dbReference>
<evidence type="ECO:0000256" key="2">
    <source>
        <dbReference type="ARBA" id="ARBA00022723"/>
    </source>
</evidence>
<dbReference type="GO" id="GO:0004519">
    <property type="term" value="F:endonuclease activity"/>
    <property type="evidence" value="ECO:0007669"/>
    <property type="project" value="UniProtKB-KW"/>
</dbReference>
<evidence type="ECO:0000256" key="6">
    <source>
        <dbReference type="ARBA" id="ARBA00022908"/>
    </source>
</evidence>
<protein>
    <submittedName>
        <fullName evidence="13">Integrase catalytic core protein</fullName>
    </submittedName>
</protein>
<dbReference type="Proteomes" id="UP000237271">
    <property type="component" value="Unassembled WGS sequence"/>
</dbReference>
<feature type="region of interest" description="Disordered" evidence="11">
    <location>
        <begin position="1"/>
        <end position="20"/>
    </location>
</feature>
<evidence type="ECO:0000256" key="7">
    <source>
        <dbReference type="ARBA" id="ARBA00022918"/>
    </source>
</evidence>
<dbReference type="Gene3D" id="3.30.420.10">
    <property type="entry name" value="Ribonuclease H-like superfamily/Ribonuclease H"/>
    <property type="match status" value="1"/>
</dbReference>
<dbReference type="PROSITE" id="PS50994">
    <property type="entry name" value="INTEGRASE"/>
    <property type="match status" value="1"/>
</dbReference>
<keyword evidence="3" id="KW-0255">Endonuclease</keyword>
<dbReference type="InterPro" id="IPR001584">
    <property type="entry name" value="Integrase_cat-core"/>
</dbReference>
<proteinExistence type="predicted"/>
<dbReference type="InterPro" id="IPR036397">
    <property type="entry name" value="RNaseH_sf"/>
</dbReference>
<keyword evidence="8" id="KW-0808">Transferase</keyword>
<organism evidence="13 14">
    <name type="scientific">Phytophthora palmivora</name>
    <dbReference type="NCBI Taxonomy" id="4796"/>
    <lineage>
        <taxon>Eukaryota</taxon>
        <taxon>Sar</taxon>
        <taxon>Stramenopiles</taxon>
        <taxon>Oomycota</taxon>
        <taxon>Peronosporomycetes</taxon>
        <taxon>Peronosporales</taxon>
        <taxon>Peronosporaceae</taxon>
        <taxon>Phytophthora</taxon>
    </lineage>
</organism>
<reference evidence="13 14" key="1">
    <citation type="journal article" date="2017" name="Genome Biol. Evol.">
        <title>Phytophthora megakarya and P. palmivora, closely related causal agents of cacao black pod rot, underwent increases in genome sizes and gene numbers by different mechanisms.</title>
        <authorList>
            <person name="Ali S.S."/>
            <person name="Shao J."/>
            <person name="Lary D.J."/>
            <person name="Kronmiller B."/>
            <person name="Shen D."/>
            <person name="Strem M.D."/>
            <person name="Amoako-Attah I."/>
            <person name="Akrofi A.Y."/>
            <person name="Begoude B.A."/>
            <person name="Ten Hoopen G.M."/>
            <person name="Coulibaly K."/>
            <person name="Kebe B.I."/>
            <person name="Melnick R.L."/>
            <person name="Guiltinan M.J."/>
            <person name="Tyler B.M."/>
            <person name="Meinhardt L.W."/>
            <person name="Bailey B.A."/>
        </authorList>
    </citation>
    <scope>NUCLEOTIDE SEQUENCE [LARGE SCALE GENOMIC DNA]</scope>
    <source>
        <strain evidence="14">sbr112.9</strain>
    </source>
</reference>
<dbReference type="GO" id="GO:0015074">
    <property type="term" value="P:DNA integration"/>
    <property type="evidence" value="ECO:0007669"/>
    <property type="project" value="UniProtKB-KW"/>
</dbReference>
<keyword evidence="7" id="KW-0695">RNA-directed DNA polymerase</keyword>